<keyword evidence="2" id="KW-1185">Reference proteome</keyword>
<protein>
    <submittedName>
        <fullName evidence="1">Uncharacterized protein</fullName>
    </submittedName>
</protein>
<organism evidence="1 2">
    <name type="scientific">Alicyclobacillus acidoterrestris (strain ATCC 49025 / DSM 3922 / CIP 106132 / NCIMB 13137 / GD3B)</name>
    <dbReference type="NCBI Taxonomy" id="1356854"/>
    <lineage>
        <taxon>Bacteria</taxon>
        <taxon>Bacillati</taxon>
        <taxon>Bacillota</taxon>
        <taxon>Bacilli</taxon>
        <taxon>Bacillales</taxon>
        <taxon>Alicyclobacillaceae</taxon>
        <taxon>Alicyclobacillus</taxon>
    </lineage>
</organism>
<reference evidence="2" key="1">
    <citation type="journal article" date="2022" name="G3 (Bethesda)">
        <title>Unveiling the complete genome sequence of Alicyclobacillus acidoterrestris DSM 3922T, a taint-producing strain.</title>
        <authorList>
            <person name="Leonardo I.C."/>
            <person name="Barreto Crespo M.T."/>
            <person name="Gaspar F.B."/>
        </authorList>
    </citation>
    <scope>NUCLEOTIDE SEQUENCE [LARGE SCALE GENOMIC DNA]</scope>
    <source>
        <strain evidence="2">DSM 3922</strain>
    </source>
</reference>
<dbReference type="Proteomes" id="UP000829401">
    <property type="component" value="Chromosome"/>
</dbReference>
<dbReference type="KEGG" id="aaco:K1I37_08645"/>
<proteinExistence type="predicted"/>
<dbReference type="AlphaFoldDB" id="T0BED5"/>
<name>T0BED5_ALIAG</name>
<gene>
    <name evidence="1" type="ORF">K1I37_08645</name>
</gene>
<accession>T0BED5</accession>
<sequence>MKWSSLALLVLICSFIGSIAADLVFGAIAKHWVQANMHILIQSFVSEFESYMGLS</sequence>
<evidence type="ECO:0000313" key="1">
    <source>
        <dbReference type="EMBL" id="UNO50509.1"/>
    </source>
</evidence>
<accession>A0A9E6ZWM0</accession>
<dbReference type="RefSeq" id="WP_021298219.1">
    <property type="nucleotide sequence ID" value="NZ_AURB01000179.1"/>
</dbReference>
<dbReference type="STRING" id="1356854.N007_15195"/>
<dbReference type="EMBL" id="CP080467">
    <property type="protein sequence ID" value="UNO50509.1"/>
    <property type="molecule type" value="Genomic_DNA"/>
</dbReference>
<evidence type="ECO:0000313" key="2">
    <source>
        <dbReference type="Proteomes" id="UP000829401"/>
    </source>
</evidence>